<feature type="region of interest" description="Disordered" evidence="1">
    <location>
        <begin position="230"/>
        <end position="249"/>
    </location>
</feature>
<sequence>MNVVASEADTGTCMAEGLSGSRRAEAADGRVGRRRPGMITPAGLIKVKAIRVRDQQVEGRGSRRGLKQPSDRSVRGGATHRGAGQLRRLLPLHDLSRAAVSVPGQVWSSIVGLWPASVTRPPQGPVGHPAPGPAGAGRVHGQARLCERGAAAYISASGGGGENRHPGPSRDATTVSGPWSLRPRSVEPAQSAADFMHERADGARTTLLFPEVRTTRRRIHHVCTRRPAIQPKCRHGRPGAQQRAPDRGG</sequence>
<keyword evidence="3" id="KW-1185">Reference proteome</keyword>
<dbReference type="Proteomes" id="UP000318103">
    <property type="component" value="Unassembled WGS sequence"/>
</dbReference>
<evidence type="ECO:0000313" key="2">
    <source>
        <dbReference type="EMBL" id="TQK79109.1"/>
    </source>
</evidence>
<feature type="region of interest" description="Disordered" evidence="1">
    <location>
        <begin position="1"/>
        <end position="37"/>
    </location>
</feature>
<feature type="region of interest" description="Disordered" evidence="1">
    <location>
        <begin position="54"/>
        <end position="82"/>
    </location>
</feature>
<feature type="region of interest" description="Disordered" evidence="1">
    <location>
        <begin position="157"/>
        <end position="185"/>
    </location>
</feature>
<evidence type="ECO:0000313" key="3">
    <source>
        <dbReference type="Proteomes" id="UP000318103"/>
    </source>
</evidence>
<dbReference type="AlphaFoldDB" id="A0A542SWZ0"/>
<evidence type="ECO:0000256" key="1">
    <source>
        <dbReference type="SAM" id="MobiDB-lite"/>
    </source>
</evidence>
<proteinExistence type="predicted"/>
<protein>
    <submittedName>
        <fullName evidence="2">Uncharacterized protein</fullName>
    </submittedName>
</protein>
<comment type="caution">
    <text evidence="2">The sequence shown here is derived from an EMBL/GenBank/DDBJ whole genome shotgun (WGS) entry which is preliminary data.</text>
</comment>
<dbReference type="EMBL" id="VFNX01000009">
    <property type="protein sequence ID" value="TQK79109.1"/>
    <property type="molecule type" value="Genomic_DNA"/>
</dbReference>
<gene>
    <name evidence="2" type="ORF">FB563_8484</name>
</gene>
<name>A0A542SWZ0_9ACTN</name>
<feature type="compositionally biased region" description="Basic and acidic residues" evidence="1">
    <location>
        <begin position="22"/>
        <end position="31"/>
    </location>
</feature>
<reference evidence="2 3" key="1">
    <citation type="submission" date="2019-06" db="EMBL/GenBank/DDBJ databases">
        <title>Sequencing the genomes of 1000 actinobacteria strains.</title>
        <authorList>
            <person name="Klenk H.-P."/>
        </authorList>
    </citation>
    <scope>NUCLEOTIDE SEQUENCE [LARGE SCALE GENOMIC DNA]</scope>
    <source>
        <strain evidence="2 3">DSM 41929</strain>
    </source>
</reference>
<accession>A0A542SWZ0</accession>
<organism evidence="2 3">
    <name type="scientific">Streptomyces puniciscabiei</name>
    <dbReference type="NCBI Taxonomy" id="164348"/>
    <lineage>
        <taxon>Bacteria</taxon>
        <taxon>Bacillati</taxon>
        <taxon>Actinomycetota</taxon>
        <taxon>Actinomycetes</taxon>
        <taxon>Kitasatosporales</taxon>
        <taxon>Streptomycetaceae</taxon>
        <taxon>Streptomyces</taxon>
    </lineage>
</organism>